<dbReference type="EMBL" id="CP050855">
    <property type="protein sequence ID" value="QLH62151.1"/>
    <property type="molecule type" value="Genomic_DNA"/>
</dbReference>
<dbReference type="AlphaFoldDB" id="A0A7D5NK26"/>
<accession>A0A7D5NK26</accession>
<name>A0A7D5NK26_9GAMM</name>
<dbReference type="InterPro" id="IPR024473">
    <property type="entry name" value="Transposases_IS4_N"/>
</dbReference>
<protein>
    <submittedName>
        <fullName evidence="1">Uncharacterized protein</fullName>
    </submittedName>
</protein>
<dbReference type="Pfam" id="PF13006">
    <property type="entry name" value="Nterm_IS4"/>
    <property type="match status" value="1"/>
</dbReference>
<gene>
    <name evidence="1" type="ORF">SYMBAF_03180</name>
</gene>
<dbReference type="Proteomes" id="UP000042738">
    <property type="component" value="Chromosome"/>
</dbReference>
<sequence>MAVFNQRPLFQIVNLMKTVDCSGTHFIATRPIIRRRKTLGEAAIREIFDITQQHWNEQARHLV</sequence>
<dbReference type="RefSeq" id="WP_082026825.1">
    <property type="nucleotide sequence ID" value="NZ_CAXKXZ010000014.1"/>
</dbReference>
<dbReference type="GeneID" id="99106500"/>
<reference evidence="1 2" key="1">
    <citation type="journal article" date="2014" name="Genome Announc.">
        <title>Whole-Genome Sequence of Serratia symbiotica Strain CWBI-2.3T, a Free-Living Symbiont of the Black Bean Aphid Aphis fabae.</title>
        <authorList>
            <person name="Foray V."/>
            <person name="Grigorescu A.S."/>
            <person name="Sabri A."/>
            <person name="Haubruge E."/>
            <person name="Lognay G."/>
            <person name="Francis F."/>
            <person name="Fauconnier M.L."/>
            <person name="Hance T."/>
            <person name="Thonart P."/>
        </authorList>
    </citation>
    <scope>NUCLEOTIDE SEQUENCE [LARGE SCALE GENOMIC DNA]</scope>
    <source>
        <strain evidence="1">CWBI-2.3</strain>
    </source>
</reference>
<evidence type="ECO:0000313" key="2">
    <source>
        <dbReference type="Proteomes" id="UP000042738"/>
    </source>
</evidence>
<organism evidence="1 2">
    <name type="scientific">Serratia symbiotica</name>
    <dbReference type="NCBI Taxonomy" id="138074"/>
    <lineage>
        <taxon>Bacteria</taxon>
        <taxon>Pseudomonadati</taxon>
        <taxon>Pseudomonadota</taxon>
        <taxon>Gammaproteobacteria</taxon>
        <taxon>Enterobacterales</taxon>
        <taxon>Yersiniaceae</taxon>
        <taxon>Serratia</taxon>
    </lineage>
</organism>
<evidence type="ECO:0000313" key="1">
    <source>
        <dbReference type="EMBL" id="QLH62151.1"/>
    </source>
</evidence>
<proteinExistence type="predicted"/>